<gene>
    <name evidence="2" type="ORF">UU02_C0032G0001</name>
</gene>
<organism evidence="2 3">
    <name type="scientific">Candidatus Woesebacteria bacterium GW2011_GWA1_40_43</name>
    <dbReference type="NCBI Taxonomy" id="1618553"/>
    <lineage>
        <taxon>Bacteria</taxon>
        <taxon>Candidatus Woeseibacteriota</taxon>
    </lineage>
</organism>
<keyword evidence="1" id="KW-1133">Transmembrane helix</keyword>
<comment type="caution">
    <text evidence="2">The sequence shown here is derived from an EMBL/GenBank/DDBJ whole genome shotgun (WGS) entry which is preliminary data.</text>
</comment>
<name>A0A0G0SL68_9BACT</name>
<feature type="transmembrane region" description="Helical" evidence="1">
    <location>
        <begin position="237"/>
        <end position="255"/>
    </location>
</feature>
<feature type="transmembrane region" description="Helical" evidence="1">
    <location>
        <begin position="205"/>
        <end position="225"/>
    </location>
</feature>
<evidence type="ECO:0000256" key="1">
    <source>
        <dbReference type="SAM" id="Phobius"/>
    </source>
</evidence>
<dbReference type="Proteomes" id="UP000034293">
    <property type="component" value="Unassembled WGS sequence"/>
</dbReference>
<evidence type="ECO:0000313" key="2">
    <source>
        <dbReference type="EMBL" id="KKR63086.1"/>
    </source>
</evidence>
<evidence type="ECO:0000313" key="3">
    <source>
        <dbReference type="Proteomes" id="UP000034293"/>
    </source>
</evidence>
<sequence>MSKRKRFIITSILLSLGFIGIQFLENQFRFYAIGGLTLLTTALFFWSLKEGIGKNMTVLTLVLPAFFTAGVGVFWFLLPASIFARLPIIIFYGVGIYVLSLTSNIYSVAAIRTIALLRAAHGVGFVLTLVTSFLVYDAILSLRTLLPVTVSSVAVLSFPLYLQGLWAASLEKEYTKDLVYTAAVFSLIMGEIALFLHFWPVTVVVGSLFLTVAMYMLLGLGQAKIEGRLFSQTVREYLLVGASVFLGMFFATRWGG</sequence>
<dbReference type="EMBL" id="LBZA01000032">
    <property type="protein sequence ID" value="KKR63086.1"/>
    <property type="molecule type" value="Genomic_DNA"/>
</dbReference>
<keyword evidence="1" id="KW-0472">Membrane</keyword>
<feature type="transmembrane region" description="Helical" evidence="1">
    <location>
        <begin position="178"/>
        <end position="199"/>
    </location>
</feature>
<protein>
    <submittedName>
        <fullName evidence="2">Uncharacterized protein</fullName>
    </submittedName>
</protein>
<feature type="transmembrane region" description="Helical" evidence="1">
    <location>
        <begin position="145"/>
        <end position="166"/>
    </location>
</feature>
<feature type="transmembrane region" description="Helical" evidence="1">
    <location>
        <begin position="119"/>
        <end position="139"/>
    </location>
</feature>
<feature type="transmembrane region" description="Helical" evidence="1">
    <location>
        <begin position="7"/>
        <end position="24"/>
    </location>
</feature>
<proteinExistence type="predicted"/>
<accession>A0A0G0SL68</accession>
<reference evidence="2 3" key="1">
    <citation type="journal article" date="2015" name="Nature">
        <title>rRNA introns, odd ribosomes, and small enigmatic genomes across a large radiation of phyla.</title>
        <authorList>
            <person name="Brown C.T."/>
            <person name="Hug L.A."/>
            <person name="Thomas B.C."/>
            <person name="Sharon I."/>
            <person name="Castelle C.J."/>
            <person name="Singh A."/>
            <person name="Wilkins M.J."/>
            <person name="Williams K.H."/>
            <person name="Banfield J.F."/>
        </authorList>
    </citation>
    <scope>NUCLEOTIDE SEQUENCE [LARGE SCALE GENOMIC DNA]</scope>
</reference>
<feature type="transmembrane region" description="Helical" evidence="1">
    <location>
        <begin position="84"/>
        <end position="107"/>
    </location>
</feature>
<feature type="transmembrane region" description="Helical" evidence="1">
    <location>
        <begin position="30"/>
        <end position="46"/>
    </location>
</feature>
<feature type="transmembrane region" description="Helical" evidence="1">
    <location>
        <begin position="58"/>
        <end position="78"/>
    </location>
</feature>
<dbReference type="AlphaFoldDB" id="A0A0G0SL68"/>
<keyword evidence="1" id="KW-0812">Transmembrane</keyword>